<evidence type="ECO:0000256" key="1">
    <source>
        <dbReference type="SAM" id="Phobius"/>
    </source>
</evidence>
<evidence type="ECO:0000313" key="2">
    <source>
        <dbReference type="EMBL" id="GHC99790.1"/>
    </source>
</evidence>
<keyword evidence="1" id="KW-0472">Membrane</keyword>
<reference evidence="3" key="1">
    <citation type="journal article" date="2019" name="Int. J. Syst. Evol. Microbiol.">
        <title>The Global Catalogue of Microorganisms (GCM) 10K type strain sequencing project: providing services to taxonomists for standard genome sequencing and annotation.</title>
        <authorList>
            <consortium name="The Broad Institute Genomics Platform"/>
            <consortium name="The Broad Institute Genome Sequencing Center for Infectious Disease"/>
            <person name="Wu L."/>
            <person name="Ma J."/>
        </authorList>
    </citation>
    <scope>NUCLEOTIDE SEQUENCE [LARGE SCALE GENOMIC DNA]</scope>
    <source>
        <strain evidence="3">KCTC 19466</strain>
    </source>
</reference>
<keyword evidence="1" id="KW-1133">Transmembrane helix</keyword>
<keyword evidence="1" id="KW-0812">Transmembrane</keyword>
<dbReference type="Proteomes" id="UP000642819">
    <property type="component" value="Unassembled WGS sequence"/>
</dbReference>
<sequence>MSPDAPNPPDEKAERQRRIAELRQEWDGIFNAAGRLHIRCGRGLPTFALVGSVLMTAFGSWAVLVDESVSDWGRTGSGGLFCILFFGLLGIPNSIRLLITPRFITFTTEGVQISRRPVILWNHIREVDVVTPGPYPLLRLTREGYFAFEDSLSFGARIFHRSQKRHAGECGVFFPHPLSASGNALGVWAEGVRQRLSSH</sequence>
<evidence type="ECO:0000313" key="3">
    <source>
        <dbReference type="Proteomes" id="UP000642819"/>
    </source>
</evidence>
<organism evidence="2 3">
    <name type="scientific">Zhihengliuella salsuginis</name>
    <dbReference type="NCBI Taxonomy" id="578222"/>
    <lineage>
        <taxon>Bacteria</taxon>
        <taxon>Bacillati</taxon>
        <taxon>Actinomycetota</taxon>
        <taxon>Actinomycetes</taxon>
        <taxon>Micrococcales</taxon>
        <taxon>Micrococcaceae</taxon>
        <taxon>Zhihengliuella</taxon>
    </lineage>
</organism>
<gene>
    <name evidence="2" type="ORF">GCM10008096_02310</name>
</gene>
<feature type="transmembrane region" description="Helical" evidence="1">
    <location>
        <begin position="44"/>
        <end position="64"/>
    </location>
</feature>
<dbReference type="RefSeq" id="WP_189348266.1">
    <property type="nucleotide sequence ID" value="NZ_BMXK01000001.1"/>
</dbReference>
<accession>A0ABQ3GCN6</accession>
<feature type="transmembrane region" description="Helical" evidence="1">
    <location>
        <begin position="76"/>
        <end position="99"/>
    </location>
</feature>
<evidence type="ECO:0008006" key="4">
    <source>
        <dbReference type="Google" id="ProtNLM"/>
    </source>
</evidence>
<proteinExistence type="predicted"/>
<comment type="caution">
    <text evidence="2">The sequence shown here is derived from an EMBL/GenBank/DDBJ whole genome shotgun (WGS) entry which is preliminary data.</text>
</comment>
<protein>
    <recommendedName>
        <fullName evidence="4">PH domain-containing protein</fullName>
    </recommendedName>
</protein>
<dbReference type="EMBL" id="BMXK01000001">
    <property type="protein sequence ID" value="GHC99790.1"/>
    <property type="molecule type" value="Genomic_DNA"/>
</dbReference>
<keyword evidence="3" id="KW-1185">Reference proteome</keyword>
<name>A0ABQ3GCN6_9MICC</name>